<evidence type="ECO:0000256" key="1">
    <source>
        <dbReference type="ARBA" id="ARBA00008791"/>
    </source>
</evidence>
<dbReference type="InterPro" id="IPR006015">
    <property type="entry name" value="Universal_stress_UspA"/>
</dbReference>
<dbReference type="Gene3D" id="3.40.50.620">
    <property type="entry name" value="HUPs"/>
    <property type="match status" value="1"/>
</dbReference>
<protein>
    <submittedName>
        <fullName evidence="3">Universal stress protein family 3</fullName>
    </submittedName>
</protein>
<dbReference type="SUPFAM" id="SSF52402">
    <property type="entry name" value="Adenine nucleotide alpha hydrolases-like"/>
    <property type="match status" value="1"/>
</dbReference>
<evidence type="ECO:0000313" key="3">
    <source>
        <dbReference type="EMBL" id="VAW02363.1"/>
    </source>
</evidence>
<evidence type="ECO:0000259" key="2">
    <source>
        <dbReference type="Pfam" id="PF00582"/>
    </source>
</evidence>
<proteinExistence type="inferred from homology"/>
<gene>
    <name evidence="3" type="ORF">MNBD_ALPHA07-1341</name>
</gene>
<dbReference type="PIRSF" id="PIRSF006276">
    <property type="entry name" value="UspA"/>
    <property type="match status" value="1"/>
</dbReference>
<comment type="similarity">
    <text evidence="1">Belongs to the universal stress protein A family.</text>
</comment>
<reference evidence="3" key="1">
    <citation type="submission" date="2018-06" db="EMBL/GenBank/DDBJ databases">
        <authorList>
            <person name="Zhirakovskaya E."/>
        </authorList>
    </citation>
    <scope>NUCLEOTIDE SEQUENCE</scope>
</reference>
<dbReference type="PRINTS" id="PR01438">
    <property type="entry name" value="UNVRSLSTRESS"/>
</dbReference>
<dbReference type="Pfam" id="PF00582">
    <property type="entry name" value="Usp"/>
    <property type="match status" value="1"/>
</dbReference>
<dbReference type="PANTHER" id="PTHR46268:SF6">
    <property type="entry name" value="UNIVERSAL STRESS PROTEIN UP12"/>
    <property type="match status" value="1"/>
</dbReference>
<dbReference type="PANTHER" id="PTHR46268">
    <property type="entry name" value="STRESS RESPONSE PROTEIN NHAX"/>
    <property type="match status" value="1"/>
</dbReference>
<organism evidence="3">
    <name type="scientific">hydrothermal vent metagenome</name>
    <dbReference type="NCBI Taxonomy" id="652676"/>
    <lineage>
        <taxon>unclassified sequences</taxon>
        <taxon>metagenomes</taxon>
        <taxon>ecological metagenomes</taxon>
    </lineage>
</organism>
<dbReference type="InterPro" id="IPR014729">
    <property type="entry name" value="Rossmann-like_a/b/a_fold"/>
</dbReference>
<accession>A0A3B0SE82</accession>
<dbReference type="CDD" id="cd00293">
    <property type="entry name" value="USP-like"/>
    <property type="match status" value="1"/>
</dbReference>
<name>A0A3B0SE82_9ZZZZ</name>
<dbReference type="InterPro" id="IPR006016">
    <property type="entry name" value="UspA"/>
</dbReference>
<dbReference type="AlphaFoldDB" id="A0A3B0SE82"/>
<feature type="domain" description="UspA" evidence="2">
    <location>
        <begin position="1"/>
        <end position="143"/>
    </location>
</feature>
<dbReference type="EMBL" id="UOEG01000240">
    <property type="protein sequence ID" value="VAW02363.1"/>
    <property type="molecule type" value="Genomic_DNA"/>
</dbReference>
<sequence>MSTTILCAVDVSNTGRDQNVIKQAARLATLDGAQLDVITVMPDYGMSMVGGFFEKDHQTQALAKTKAELNAMVEEALGAETNTKVRHLVAMGNAYEEILKAAEADGADLIVIGAHKPDFKDFLLGPNAARVVRHSTCSVYVVR</sequence>